<comment type="caution">
    <text evidence="2">The sequence shown here is derived from an EMBL/GenBank/DDBJ whole genome shotgun (WGS) entry which is preliminary data.</text>
</comment>
<keyword evidence="3" id="KW-1185">Reference proteome</keyword>
<dbReference type="OrthoDB" id="3256523at2759"/>
<dbReference type="EMBL" id="LVVM01000940">
    <property type="protein sequence ID" value="OJA19661.1"/>
    <property type="molecule type" value="Genomic_DNA"/>
</dbReference>
<evidence type="ECO:0000313" key="3">
    <source>
        <dbReference type="Proteomes" id="UP000183567"/>
    </source>
</evidence>
<evidence type="ECO:0000313" key="2">
    <source>
        <dbReference type="EMBL" id="OJA19661.1"/>
    </source>
</evidence>
<protein>
    <submittedName>
        <fullName evidence="2">Uncharacterized protein</fullName>
    </submittedName>
</protein>
<gene>
    <name evidence="2" type="ORF">AZE42_02816</name>
</gene>
<feature type="region of interest" description="Disordered" evidence="1">
    <location>
        <begin position="160"/>
        <end position="189"/>
    </location>
</feature>
<accession>A0A1J8QFG2</accession>
<sequence length="247" mass="27324">MWPLRISGSPSSSCDSGSKGLNRFVILEPVTKYVDNAFGGYYEESSAVWLTYLRLPRVKLPVPLSDRDLGDWAHYRSTGVWASCRMISGKAKQPSEAVINALKPSQDSAGQSPALHVVNGMSTTTSSIITTAARENVYLSPVDGLQGRLGNSTIRLGGGLAVHPEGGKHDNDDPAVSLPRPSPRPTNPSLATLEKAVSARYRIYFENLYFPLLRWPSREQRRVTMEKDTGIMRLTEDQKEALRARWH</sequence>
<organism evidence="2 3">
    <name type="scientific">Rhizopogon vesiculosus</name>
    <dbReference type="NCBI Taxonomy" id="180088"/>
    <lineage>
        <taxon>Eukaryota</taxon>
        <taxon>Fungi</taxon>
        <taxon>Dikarya</taxon>
        <taxon>Basidiomycota</taxon>
        <taxon>Agaricomycotina</taxon>
        <taxon>Agaricomycetes</taxon>
        <taxon>Agaricomycetidae</taxon>
        <taxon>Boletales</taxon>
        <taxon>Suillineae</taxon>
        <taxon>Rhizopogonaceae</taxon>
        <taxon>Rhizopogon</taxon>
    </lineage>
</organism>
<dbReference type="Proteomes" id="UP000183567">
    <property type="component" value="Unassembled WGS sequence"/>
</dbReference>
<evidence type="ECO:0000256" key="1">
    <source>
        <dbReference type="SAM" id="MobiDB-lite"/>
    </source>
</evidence>
<dbReference type="AlphaFoldDB" id="A0A1J8QFG2"/>
<proteinExistence type="predicted"/>
<dbReference type="STRING" id="180088.A0A1J8QFG2"/>
<reference evidence="2 3" key="1">
    <citation type="submission" date="2016-03" db="EMBL/GenBank/DDBJ databases">
        <title>Comparative genomics of the ectomycorrhizal sister species Rhizopogon vinicolor and Rhizopogon vesiculosus (Basidiomycota: Boletales) reveals a divergence of the mating type B locus.</title>
        <authorList>
            <person name="Mujic A.B."/>
            <person name="Kuo A."/>
            <person name="Tritt A."/>
            <person name="Lipzen A."/>
            <person name="Chen C."/>
            <person name="Johnson J."/>
            <person name="Sharma A."/>
            <person name="Barry K."/>
            <person name="Grigoriev I.V."/>
            <person name="Spatafora J.W."/>
        </authorList>
    </citation>
    <scope>NUCLEOTIDE SEQUENCE [LARGE SCALE GENOMIC DNA]</scope>
    <source>
        <strain evidence="2 3">AM-OR11-056</strain>
    </source>
</reference>
<name>A0A1J8QFG2_9AGAM</name>